<dbReference type="PANTHER" id="PTHR11777">
    <property type="entry name" value="ALANYL-TRNA SYNTHETASE"/>
    <property type="match status" value="1"/>
</dbReference>
<evidence type="ECO:0000256" key="7">
    <source>
        <dbReference type="ARBA" id="ARBA00022917"/>
    </source>
</evidence>
<dbReference type="GO" id="GO:0005739">
    <property type="term" value="C:mitochondrion"/>
    <property type="evidence" value="ECO:0007669"/>
    <property type="project" value="TreeGrafter"/>
</dbReference>
<dbReference type="SUPFAM" id="SSF101353">
    <property type="entry name" value="Putative anticodon-binding domain of alanyl-tRNA synthetase (AlaRS)"/>
    <property type="match status" value="1"/>
</dbReference>
<dbReference type="AlphaFoldDB" id="A0A261Y0K9"/>
<dbReference type="GO" id="GO:0000049">
    <property type="term" value="F:tRNA binding"/>
    <property type="evidence" value="ECO:0007669"/>
    <property type="project" value="UniProtKB-KW"/>
</dbReference>
<evidence type="ECO:0000256" key="2">
    <source>
        <dbReference type="ARBA" id="ARBA00022555"/>
    </source>
</evidence>
<dbReference type="InterPro" id="IPR018163">
    <property type="entry name" value="Thr/Ala-tRNA-synth_IIc_edit"/>
</dbReference>
<keyword evidence="4" id="KW-0547">Nucleotide-binding</keyword>
<comment type="caution">
    <text evidence="10">The sequence shown here is derived from an EMBL/GenBank/DDBJ whole genome shotgun (WGS) entry which is preliminary data.</text>
</comment>
<dbReference type="InterPro" id="IPR018164">
    <property type="entry name" value="Ala-tRNA-synth_IIc_N"/>
</dbReference>
<dbReference type="SUPFAM" id="SSF55186">
    <property type="entry name" value="ThrRS/AlaRS common domain"/>
    <property type="match status" value="1"/>
</dbReference>
<dbReference type="InterPro" id="IPR018162">
    <property type="entry name" value="Ala-tRNA-ligase_IIc_anticod-bd"/>
</dbReference>
<evidence type="ECO:0000256" key="6">
    <source>
        <dbReference type="ARBA" id="ARBA00022884"/>
    </source>
</evidence>
<dbReference type="Gene3D" id="2.40.30.130">
    <property type="match status" value="1"/>
</dbReference>
<comment type="similarity">
    <text evidence="1">Belongs to the class-II aminoacyl-tRNA synthetase family.</text>
</comment>
<keyword evidence="6" id="KW-0694">RNA-binding</keyword>
<keyword evidence="2" id="KW-0820">tRNA-binding</keyword>
<evidence type="ECO:0000313" key="10">
    <source>
        <dbReference type="EMBL" id="OZJ04160.1"/>
    </source>
</evidence>
<dbReference type="PROSITE" id="PS50860">
    <property type="entry name" value="AA_TRNA_LIGASE_II_ALA"/>
    <property type="match status" value="1"/>
</dbReference>
<dbReference type="Pfam" id="PF01411">
    <property type="entry name" value="tRNA-synt_2c"/>
    <property type="match status" value="1"/>
</dbReference>
<keyword evidence="3" id="KW-0436">Ligase</keyword>
<keyword evidence="5" id="KW-0067">ATP-binding</keyword>
<evidence type="ECO:0000256" key="3">
    <source>
        <dbReference type="ARBA" id="ARBA00022598"/>
    </source>
</evidence>
<feature type="domain" description="Alanyl-transfer RNA synthetases family profile" evidence="9">
    <location>
        <begin position="1"/>
        <end position="329"/>
    </location>
</feature>
<dbReference type="OrthoDB" id="2423964at2759"/>
<evidence type="ECO:0000256" key="4">
    <source>
        <dbReference type="ARBA" id="ARBA00022741"/>
    </source>
</evidence>
<evidence type="ECO:0000256" key="1">
    <source>
        <dbReference type="ARBA" id="ARBA00008226"/>
    </source>
</evidence>
<keyword evidence="11" id="KW-1185">Reference proteome</keyword>
<evidence type="ECO:0000259" key="9">
    <source>
        <dbReference type="PROSITE" id="PS50860"/>
    </source>
</evidence>
<name>A0A261Y0K9_9FUNG</name>
<organism evidence="10 11">
    <name type="scientific">Bifiguratus adelaidae</name>
    <dbReference type="NCBI Taxonomy" id="1938954"/>
    <lineage>
        <taxon>Eukaryota</taxon>
        <taxon>Fungi</taxon>
        <taxon>Fungi incertae sedis</taxon>
        <taxon>Mucoromycota</taxon>
        <taxon>Mucoromycotina</taxon>
        <taxon>Endogonomycetes</taxon>
        <taxon>Endogonales</taxon>
        <taxon>Endogonales incertae sedis</taxon>
        <taxon>Bifiguratus</taxon>
    </lineage>
</organism>
<reference evidence="10 11" key="1">
    <citation type="journal article" date="2017" name="Mycologia">
        <title>Bifiguratus adelaidae, gen. et sp. nov., a new member of Mucoromycotina in endophytic and soil-dwelling habitats.</title>
        <authorList>
            <person name="Torres-Cruz T.J."/>
            <person name="Billingsley Tobias T.L."/>
            <person name="Almatruk M."/>
            <person name="Hesse C."/>
            <person name="Kuske C.R."/>
            <person name="Desiro A."/>
            <person name="Benucci G.M."/>
            <person name="Bonito G."/>
            <person name="Stajich J.E."/>
            <person name="Dunlap C."/>
            <person name="Arnold A.E."/>
            <person name="Porras-Alfaro A."/>
        </authorList>
    </citation>
    <scope>NUCLEOTIDE SEQUENCE [LARGE SCALE GENOMIC DNA]</scope>
    <source>
        <strain evidence="10 11">AZ0501</strain>
    </source>
</reference>
<evidence type="ECO:0000313" key="11">
    <source>
        <dbReference type="Proteomes" id="UP000242875"/>
    </source>
</evidence>
<dbReference type="Gene3D" id="3.30.980.10">
    <property type="entry name" value="Threonyl-trna Synthetase, Chain A, domain 2"/>
    <property type="match status" value="1"/>
</dbReference>
<dbReference type="GO" id="GO:0006419">
    <property type="term" value="P:alanyl-tRNA aminoacylation"/>
    <property type="evidence" value="ECO:0007669"/>
    <property type="project" value="InterPro"/>
</dbReference>
<dbReference type="Pfam" id="PF07973">
    <property type="entry name" value="tRNA_SAD"/>
    <property type="match status" value="1"/>
</dbReference>
<gene>
    <name evidence="10" type="ORF">BZG36_03110</name>
</gene>
<dbReference type="InterPro" id="IPR012947">
    <property type="entry name" value="tRNA_SAD"/>
</dbReference>
<sequence>MPDNPFPTIPERPHTVTSLIQQEDRLFSQTLTTGLDLFEEVFRTEAYQTDKTVPADVAYKLHDTYGFPLDLSEIVIKERGWKVEQLQQENKQRSRATWKGAAQRSFGKDLKDWQQNGIRPFIGYDHSLLHQEAEIVGVIPDSSEKMIAAFNPCPFYGHGGGQVADKRSISLSDGSKLEVLDVFQPYEGGSALSVRVTIEQQAALEGPHNATHLLHAALHRFIGPSVSQAGSLVDGQRLRFDFTHSEPVSPELQRKMEKWINDFVTGPGAITKVSTVPYSHVSLELCSGTHVSSLLSTYPFMFISESSVAAGTRRIEAVAGKRAIAWYEDAVENVNEMKC</sequence>
<dbReference type="GO" id="GO:0005524">
    <property type="term" value="F:ATP binding"/>
    <property type="evidence" value="ECO:0007669"/>
    <property type="project" value="UniProtKB-KW"/>
</dbReference>
<proteinExistence type="inferred from homology"/>
<dbReference type="GO" id="GO:0004813">
    <property type="term" value="F:alanine-tRNA ligase activity"/>
    <property type="evidence" value="ECO:0007669"/>
    <property type="project" value="InterPro"/>
</dbReference>
<dbReference type="Proteomes" id="UP000242875">
    <property type="component" value="Unassembled WGS sequence"/>
</dbReference>
<keyword evidence="7" id="KW-0648">Protein biosynthesis</keyword>
<dbReference type="InterPro" id="IPR050058">
    <property type="entry name" value="Ala-tRNA_ligase"/>
</dbReference>
<dbReference type="PANTHER" id="PTHR11777:SF9">
    <property type="entry name" value="ALANINE--TRNA LIGASE, CYTOPLASMIC"/>
    <property type="match status" value="1"/>
</dbReference>
<dbReference type="SMART" id="SM00863">
    <property type="entry name" value="tRNA_SAD"/>
    <property type="match status" value="1"/>
</dbReference>
<dbReference type="GO" id="GO:0002161">
    <property type="term" value="F:aminoacyl-tRNA deacylase activity"/>
    <property type="evidence" value="ECO:0007669"/>
    <property type="project" value="TreeGrafter"/>
</dbReference>
<evidence type="ECO:0000256" key="5">
    <source>
        <dbReference type="ARBA" id="ARBA00022840"/>
    </source>
</evidence>
<dbReference type="EMBL" id="MVBO01000051">
    <property type="protein sequence ID" value="OZJ04160.1"/>
    <property type="molecule type" value="Genomic_DNA"/>
</dbReference>
<keyword evidence="8" id="KW-0030">Aminoacyl-tRNA synthetase</keyword>
<protein>
    <recommendedName>
        <fullName evidence="9">Alanyl-transfer RNA synthetases family profile domain-containing protein</fullName>
    </recommendedName>
</protein>
<accession>A0A261Y0K9</accession>
<evidence type="ECO:0000256" key="8">
    <source>
        <dbReference type="ARBA" id="ARBA00023146"/>
    </source>
</evidence>
<dbReference type="InterPro" id="IPR018165">
    <property type="entry name" value="Ala-tRNA-synth_IIc_core"/>
</dbReference>